<dbReference type="EMBL" id="ABWL02000008">
    <property type="protein sequence ID" value="EFE08427.1"/>
    <property type="molecule type" value="Genomic_DNA"/>
</dbReference>
<sequence length="155" mass="16905">MSAIPSRVARCVIFTLPFLLSGCIYHDYPAPQVEGTLTHAGEPLAGVAVSLTEFDRQIATVQTDSNGHFLLVPQGDWQVFIPIGPQDRLSRWTLTTTDHQGQELNIYTDGRFGGAFSGYSGNDRVKLSCELSPAETKNNQQESNPLCEPIPDSAP</sequence>
<dbReference type="SUPFAM" id="SSF49478">
    <property type="entry name" value="Cna protein B-type domain"/>
    <property type="match status" value="1"/>
</dbReference>
<dbReference type="eggNOG" id="ENOG5032XR2">
    <property type="taxonomic scope" value="Bacteria"/>
</dbReference>
<dbReference type="PROSITE" id="PS51257">
    <property type="entry name" value="PROKAR_LIPOPROTEIN"/>
    <property type="match status" value="1"/>
</dbReference>
<accession>D4BCU1</accession>
<organism evidence="3 4">
    <name type="scientific">Citrobacter youngae ATCC 29220</name>
    <dbReference type="NCBI Taxonomy" id="500640"/>
    <lineage>
        <taxon>Bacteria</taxon>
        <taxon>Pseudomonadati</taxon>
        <taxon>Pseudomonadota</taxon>
        <taxon>Gammaproteobacteria</taxon>
        <taxon>Enterobacterales</taxon>
        <taxon>Enterobacteriaceae</taxon>
        <taxon>Citrobacter</taxon>
        <taxon>Citrobacter freundii complex</taxon>
    </lineage>
</organism>
<feature type="domain" description="DUF6795" evidence="2">
    <location>
        <begin position="33"/>
        <end position="132"/>
    </location>
</feature>
<dbReference type="InterPro" id="IPR046474">
    <property type="entry name" value="DUF6795"/>
</dbReference>
<dbReference type="Gene3D" id="2.60.40.10">
    <property type="entry name" value="Immunoglobulins"/>
    <property type="match status" value="1"/>
</dbReference>
<reference evidence="3 4" key="1">
    <citation type="submission" date="2010-02" db="EMBL/GenBank/DDBJ databases">
        <authorList>
            <person name="Weinstock G."/>
            <person name="Sodergren E."/>
            <person name="Clifton S."/>
            <person name="Fulton L."/>
            <person name="Fulton B."/>
            <person name="Courtney L."/>
            <person name="Fronick C."/>
            <person name="Harrison M."/>
            <person name="Strong C."/>
            <person name="Farmer C."/>
            <person name="Delahaunty K."/>
            <person name="Markovic C."/>
            <person name="Hall O."/>
            <person name="Minx P."/>
            <person name="Tomlinson C."/>
            <person name="Mitreva M."/>
            <person name="Nelson J."/>
            <person name="Hou S."/>
            <person name="Wollam A."/>
            <person name="Pepin K.H."/>
            <person name="Johnson M."/>
            <person name="Bhonagiri V."/>
            <person name="Zhang X."/>
            <person name="Suruliraj S."/>
            <person name="Warren W."/>
            <person name="Chinwalla A."/>
            <person name="Mardis E.R."/>
            <person name="Wilson R.K."/>
        </authorList>
    </citation>
    <scope>NUCLEOTIDE SEQUENCE [LARGE SCALE GENOMIC DNA]</scope>
    <source>
        <strain evidence="3 4">ATCC 29220</strain>
    </source>
</reference>
<evidence type="ECO:0000313" key="3">
    <source>
        <dbReference type="EMBL" id="EFE08427.1"/>
    </source>
</evidence>
<comment type="caution">
    <text evidence="3">The sequence shown here is derived from an EMBL/GenBank/DDBJ whole genome shotgun (WGS) entry which is preliminary data.</text>
</comment>
<dbReference type="Proteomes" id="UP000003880">
    <property type="component" value="Unassembled WGS sequence"/>
</dbReference>
<gene>
    <name evidence="3" type="ORF">CIT292_08306</name>
</gene>
<dbReference type="HOGENOM" id="CLU_148556_0_0_6"/>
<name>D4BCU1_9ENTR</name>
<dbReference type="RefSeq" id="WP_006685639.1">
    <property type="nucleotide sequence ID" value="NZ_GG730299.1"/>
</dbReference>
<dbReference type="InterPro" id="IPR013783">
    <property type="entry name" value="Ig-like_fold"/>
</dbReference>
<dbReference type="AlphaFoldDB" id="D4BCU1"/>
<feature type="region of interest" description="Disordered" evidence="1">
    <location>
        <begin position="133"/>
        <end position="155"/>
    </location>
</feature>
<dbReference type="Pfam" id="PF20598">
    <property type="entry name" value="DUF6795"/>
    <property type="match status" value="1"/>
</dbReference>
<evidence type="ECO:0000313" key="4">
    <source>
        <dbReference type="Proteomes" id="UP000003880"/>
    </source>
</evidence>
<evidence type="ECO:0000256" key="1">
    <source>
        <dbReference type="SAM" id="MobiDB-lite"/>
    </source>
</evidence>
<feature type="compositionally biased region" description="Polar residues" evidence="1">
    <location>
        <begin position="135"/>
        <end position="144"/>
    </location>
</feature>
<protein>
    <recommendedName>
        <fullName evidence="2">DUF6795 domain-containing protein</fullName>
    </recommendedName>
</protein>
<evidence type="ECO:0000259" key="2">
    <source>
        <dbReference type="Pfam" id="PF20598"/>
    </source>
</evidence>
<proteinExistence type="predicted"/>